<feature type="signal peptide" evidence="1">
    <location>
        <begin position="1"/>
        <end position="26"/>
    </location>
</feature>
<keyword evidence="3" id="KW-1185">Reference proteome</keyword>
<dbReference type="EMBL" id="BMKF01000002">
    <property type="protein sequence ID" value="GGB68612.1"/>
    <property type="molecule type" value="Genomic_DNA"/>
</dbReference>
<dbReference type="RefSeq" id="WP_084392999.1">
    <property type="nucleotide sequence ID" value="NZ_BMKF01000002.1"/>
</dbReference>
<comment type="caution">
    <text evidence="2">The sequence shown here is derived from an EMBL/GenBank/DDBJ whole genome shotgun (WGS) entry which is preliminary data.</text>
</comment>
<sequence>MIKTFIPAIAGVALLGACATATPYQAASPNDRGYSNQRIEQNRFIVSFSGNSLTDRQTVETYLLYRAAELTVQSGYDHFHMVRRATDADTSFVPVGGSYAPYYSHFSPYYRFYGPRGRRIGYPHYWDRWGYYDPFWGAPSEYREVTRFEASAEILMGNGPKPDDPAYFDASDVMANLGPTILRPAA</sequence>
<evidence type="ECO:0000313" key="3">
    <source>
        <dbReference type="Proteomes" id="UP000628854"/>
    </source>
</evidence>
<name>A0ABQ1JJC3_9PROT</name>
<accession>A0ABQ1JJC3</accession>
<proteinExistence type="predicted"/>
<evidence type="ECO:0000313" key="2">
    <source>
        <dbReference type="EMBL" id="GGB68612.1"/>
    </source>
</evidence>
<dbReference type="PROSITE" id="PS51257">
    <property type="entry name" value="PROKAR_LIPOPROTEIN"/>
    <property type="match status" value="1"/>
</dbReference>
<dbReference type="NCBIfam" id="NF047637">
    <property type="entry name" value="lipo_CC0125"/>
    <property type="match status" value="1"/>
</dbReference>
<dbReference type="Proteomes" id="UP000628854">
    <property type="component" value="Unassembled WGS sequence"/>
</dbReference>
<protein>
    <recommendedName>
        <fullName evidence="4">Lipoprotein</fullName>
    </recommendedName>
</protein>
<evidence type="ECO:0000256" key="1">
    <source>
        <dbReference type="SAM" id="SignalP"/>
    </source>
</evidence>
<gene>
    <name evidence="2" type="ORF">GCM10011503_16500</name>
</gene>
<organism evidence="2 3">
    <name type="scientific">Henriciella pelagia</name>
    <dbReference type="NCBI Taxonomy" id="1977912"/>
    <lineage>
        <taxon>Bacteria</taxon>
        <taxon>Pseudomonadati</taxon>
        <taxon>Pseudomonadota</taxon>
        <taxon>Alphaproteobacteria</taxon>
        <taxon>Hyphomonadales</taxon>
        <taxon>Hyphomonadaceae</taxon>
        <taxon>Henriciella</taxon>
    </lineage>
</organism>
<feature type="chain" id="PRO_5047324259" description="Lipoprotein" evidence="1">
    <location>
        <begin position="27"/>
        <end position="186"/>
    </location>
</feature>
<evidence type="ECO:0008006" key="4">
    <source>
        <dbReference type="Google" id="ProtNLM"/>
    </source>
</evidence>
<reference evidence="3" key="1">
    <citation type="journal article" date="2019" name="Int. J. Syst. Evol. Microbiol.">
        <title>The Global Catalogue of Microorganisms (GCM) 10K type strain sequencing project: providing services to taxonomists for standard genome sequencing and annotation.</title>
        <authorList>
            <consortium name="The Broad Institute Genomics Platform"/>
            <consortium name="The Broad Institute Genome Sequencing Center for Infectious Disease"/>
            <person name="Wu L."/>
            <person name="Ma J."/>
        </authorList>
    </citation>
    <scope>NUCLEOTIDE SEQUENCE [LARGE SCALE GENOMIC DNA]</scope>
    <source>
        <strain evidence="3">CGMCC 1.15928</strain>
    </source>
</reference>
<keyword evidence="1" id="KW-0732">Signal</keyword>